<dbReference type="GeneID" id="36588101"/>
<dbReference type="InterPro" id="IPR001054">
    <property type="entry name" value="A/G_cyclase"/>
</dbReference>
<dbReference type="PROSITE" id="PS50125">
    <property type="entry name" value="GUANYLATE_CYCLASE_2"/>
    <property type="match status" value="1"/>
</dbReference>
<dbReference type="InParanoid" id="A0A2J6TF10"/>
<dbReference type="OrthoDB" id="2021138at2759"/>
<proteinExistence type="predicted"/>
<dbReference type="Pfam" id="PF00211">
    <property type="entry name" value="Guanylate_cyc"/>
    <property type="match status" value="1"/>
</dbReference>
<feature type="domain" description="Guanylate cyclase" evidence="1">
    <location>
        <begin position="2"/>
        <end position="145"/>
    </location>
</feature>
<accession>A0A2J6TF10</accession>
<dbReference type="InterPro" id="IPR029787">
    <property type="entry name" value="Nucleotide_cyclase"/>
</dbReference>
<protein>
    <submittedName>
        <fullName evidence="2">Adenylyl cyclase</fullName>
    </submittedName>
</protein>
<dbReference type="SMART" id="SM00044">
    <property type="entry name" value="CYCc"/>
    <property type="match status" value="1"/>
</dbReference>
<dbReference type="GO" id="GO:0035556">
    <property type="term" value="P:intracellular signal transduction"/>
    <property type="evidence" value="ECO:0007669"/>
    <property type="project" value="InterPro"/>
</dbReference>
<evidence type="ECO:0000313" key="3">
    <source>
        <dbReference type="Proteomes" id="UP000235371"/>
    </source>
</evidence>
<dbReference type="PANTHER" id="PTHR43081">
    <property type="entry name" value="ADENYLATE CYCLASE, TERMINAL-DIFFERENTIATION SPECIFIC-RELATED"/>
    <property type="match status" value="1"/>
</dbReference>
<dbReference type="InterPro" id="IPR050697">
    <property type="entry name" value="Adenylyl/Guanylyl_Cyclase_3/4"/>
</dbReference>
<dbReference type="Gene3D" id="3.30.70.1230">
    <property type="entry name" value="Nucleotide cyclase"/>
    <property type="match status" value="1"/>
</dbReference>
<evidence type="ECO:0000259" key="1">
    <source>
        <dbReference type="PROSITE" id="PS50125"/>
    </source>
</evidence>
<keyword evidence="3" id="KW-1185">Reference proteome</keyword>
<dbReference type="GO" id="GO:0009190">
    <property type="term" value="P:cyclic nucleotide biosynthetic process"/>
    <property type="evidence" value="ECO:0007669"/>
    <property type="project" value="InterPro"/>
</dbReference>
<dbReference type="Proteomes" id="UP000235371">
    <property type="component" value="Unassembled WGS sequence"/>
</dbReference>
<evidence type="ECO:0000313" key="2">
    <source>
        <dbReference type="EMBL" id="PMD61624.1"/>
    </source>
</evidence>
<dbReference type="SUPFAM" id="SSF55073">
    <property type="entry name" value="Nucleotide cyclase"/>
    <property type="match status" value="1"/>
</dbReference>
<organism evidence="2 3">
    <name type="scientific">Hyaloscypha bicolor E</name>
    <dbReference type="NCBI Taxonomy" id="1095630"/>
    <lineage>
        <taxon>Eukaryota</taxon>
        <taxon>Fungi</taxon>
        <taxon>Dikarya</taxon>
        <taxon>Ascomycota</taxon>
        <taxon>Pezizomycotina</taxon>
        <taxon>Leotiomycetes</taxon>
        <taxon>Helotiales</taxon>
        <taxon>Hyaloscyphaceae</taxon>
        <taxon>Hyaloscypha</taxon>
        <taxon>Hyaloscypha bicolor</taxon>
    </lineage>
</organism>
<reference evidence="2 3" key="1">
    <citation type="submission" date="2016-04" db="EMBL/GenBank/DDBJ databases">
        <title>A degradative enzymes factory behind the ericoid mycorrhizal symbiosis.</title>
        <authorList>
            <consortium name="DOE Joint Genome Institute"/>
            <person name="Martino E."/>
            <person name="Morin E."/>
            <person name="Grelet G."/>
            <person name="Kuo A."/>
            <person name="Kohler A."/>
            <person name="Daghino S."/>
            <person name="Barry K."/>
            <person name="Choi C."/>
            <person name="Cichocki N."/>
            <person name="Clum A."/>
            <person name="Copeland A."/>
            <person name="Hainaut M."/>
            <person name="Haridas S."/>
            <person name="Labutti K."/>
            <person name="Lindquist E."/>
            <person name="Lipzen A."/>
            <person name="Khouja H.-R."/>
            <person name="Murat C."/>
            <person name="Ohm R."/>
            <person name="Olson A."/>
            <person name="Spatafora J."/>
            <person name="Veneault-Fourrey C."/>
            <person name="Henrissat B."/>
            <person name="Grigoriev I."/>
            <person name="Martin F."/>
            <person name="Perotto S."/>
        </authorList>
    </citation>
    <scope>NUCLEOTIDE SEQUENCE [LARGE SCALE GENOMIC DNA]</scope>
    <source>
        <strain evidence="2 3">E</strain>
    </source>
</reference>
<dbReference type="PANTHER" id="PTHR43081:SF1">
    <property type="entry name" value="ADENYLATE CYCLASE, TERMINAL-DIFFERENTIATION SPECIFIC"/>
    <property type="match status" value="1"/>
</dbReference>
<dbReference type="EMBL" id="KZ613786">
    <property type="protein sequence ID" value="PMD61624.1"/>
    <property type="molecule type" value="Genomic_DNA"/>
</dbReference>
<gene>
    <name evidence="2" type="ORF">K444DRAFT_611863</name>
</gene>
<dbReference type="AlphaFoldDB" id="A0A2J6TF10"/>
<sequence>MAVVFTDIVDSTNLWEEEHEQMWEALKKHDELMRAEITKFDGYEVKTGGDSFYVVFDDALQALKFCLAAQKSLHNDNSWPKKIDKIKDYHRPNKVSEETHTSFPYKGLNIRMGIHYGKPDEQRKDPKTDRWDYYGRVINTSARVQGQAKCGEIAVSDNFIQAIWRKQANAPEDAKTPLTDPTRRRILGKELALPWTFELRSMDCDLKGVKANVNITRICWKEWLCVPGEGWKIL</sequence>
<dbReference type="STRING" id="1095630.A0A2J6TF10"/>
<dbReference type="RefSeq" id="XP_024738528.1">
    <property type="nucleotide sequence ID" value="XM_024880024.1"/>
</dbReference>
<name>A0A2J6TF10_9HELO</name>
<dbReference type="CDD" id="cd07302">
    <property type="entry name" value="CHD"/>
    <property type="match status" value="1"/>
</dbReference>